<dbReference type="OMA" id="GEDQQPR"/>
<evidence type="ECO:0000313" key="16">
    <source>
        <dbReference type="Proteomes" id="UP001652626"/>
    </source>
</evidence>
<keyword evidence="4" id="KW-0863">Zinc-finger</keyword>
<feature type="compositionally biased region" description="Low complexity" evidence="14">
    <location>
        <begin position="931"/>
        <end position="944"/>
    </location>
</feature>
<dbReference type="PANTHER" id="PTHR12549:SF38">
    <property type="entry name" value="JMJC DOMAIN-CONTAINING HISTONE DEMETHYLASE 2, ISOFORM A"/>
    <property type="match status" value="1"/>
</dbReference>
<keyword evidence="10" id="KW-0805">Transcription regulation</keyword>
<feature type="compositionally biased region" description="Polar residues" evidence="14">
    <location>
        <begin position="1191"/>
        <end position="1202"/>
    </location>
</feature>
<dbReference type="InterPro" id="IPR045109">
    <property type="entry name" value="LSDs-like"/>
</dbReference>
<feature type="compositionally biased region" description="Polar residues" evidence="14">
    <location>
        <begin position="286"/>
        <end position="295"/>
    </location>
</feature>
<keyword evidence="7" id="KW-0223">Dioxygenase</keyword>
<keyword evidence="9" id="KW-0408">Iron</keyword>
<keyword evidence="6" id="KW-0156">Chromatin regulator</keyword>
<feature type="compositionally biased region" description="Low complexity" evidence="14">
    <location>
        <begin position="955"/>
        <end position="973"/>
    </location>
</feature>
<evidence type="ECO:0000256" key="5">
    <source>
        <dbReference type="ARBA" id="ARBA00022833"/>
    </source>
</evidence>
<feature type="compositionally biased region" description="Basic residues" evidence="14">
    <location>
        <begin position="1068"/>
        <end position="1077"/>
    </location>
</feature>
<dbReference type="GO" id="GO:0000118">
    <property type="term" value="C:histone deacetylase complex"/>
    <property type="evidence" value="ECO:0007669"/>
    <property type="project" value="TreeGrafter"/>
</dbReference>
<sequence>MAFRYREDLVGKRFLSVSGVSKINVNKVSEWGWKAGVIRAASHKDNKNKELQVLVEYDGVDWQRREWVAVYSRKTFRVFLVERTLVWSPKKLEKDEVKWPALTFTPLSADVTLQADAQPVEYLHDRQLLFLDYANLQPYQDWDASVAGSEAGLESATLLALAAEAAEWRTTQDGQRILTTTPSVLGGCRAQVYRVAGATQWYTAVIVGVNEHTGELTVTDDTVLEEHSEDPALVQMRLLGDGVIESIMRGEVVGVMPRRSRSNLQRVEREATKSPATTGGRKKASVRSNGQLTTTEPPPQPAGLSPERESVEINKKGVAESVSASGDVLEISDENKCVKEEVKGEVCANSGGEVKSEVSAGADGVGSAVASEEDDCVIVCARDADDRSDSGVSGVRSGGSASSVEEWRGMAHGYGGGPPPPLLHLPPPPPHSLYANELLWKQRYQPPIHPPLHHAIADDYIAAATYDRERHERLLRERRDQEQREMLEKQQKEKERERMEREREREKQEREEKERREQENAASKLVSRHFEESLRLANQKRERSMSWSLLNSLAPNRGGSGPEHDRMRTAERAYYSPPAHPPDRLSQQDYATHASHASHAQHAPHSQHPPRHSLAKSDKQPQHPVLPKGEPNFAPYNYPPYRYEKLKDQHLPAPPPLVPEKNSVIVKHDAKQIHLEQKHPYPSKPRSEPSPHYLPSRPYRTGLSPHAPPHPHPALQTSPHAALPAQDKSRRLYQPQPQRSPAAYYQSAPVKPKVSSPAPPHIYGKPSSNSPGPAPSPHYTVAVEPPMQLTKAEPPPVPYPPPSAYSPATRTRPPPVAHSRTPEPRPPPRAHGDVSNTSPCQTQPLDLGVSREDPDRLSPRRRCPFDPADTTDAKRRRLESPAPEPLIAAAASVGRTPLGSEPAPQAPGPPCDVRVPSADGSIETPEKAAGASPAPQITPAASPAPATPVPPVASTPPMTSASSITPSLTMSSSPPAPPATPPVMTVADSETPAKIASPNPRDGSAPVRHLGKKAWLQRHETAPIGEGDCSGGGGTCITLPMTITRVSEPEDSSSNIVVPVAAKSIQRGARKTSKPRKPKEVNGRVDDAEEDSTSSERESTSPPKRKPPKAKRKKGTVKKASDESKKKKASESGSESDKESDDKDSDSGGSGSGSGSTSSKRGGGRARGRRSRGGGRGGRRREDPPRRTPSAARSKSTSESFLQNGPCFEVAPRLAKCRECRWSPAQRDKDMPNIFCRFYAFRRLKYAKHRQLAIAGFSDPYKDAEEEDKKLWLSSSADAAELDIEMSCFLLREIGDQFCELLQQEKEAESHHLNEDKTIAWKRVVQGVREICDVCETTLFNFHWTCGKCGFVVCLDCYKSRTSGESGNSPTDSNNSVNTSTNGERDSFGWLTCTSGGAHPARRLLLTQIAAGGALGAAAARAHRARAAFALPTCACGHTSDAPEALRTAARLLLQKALQKTVKKEDVKEENVATNGSSPVKSENGKTGSSIVSWLSDIPVKAETKEEKSDTSSSDSEEGGNFSTLRELLIRPAPEGGETQPKKKQKKNKNDILDDVISSVVEEKKDEDGEGKPFALSNVVKRYDRSGRGREELPIRIMTMTESKLLYPDVPHAWLCDGKLLHLTDPAHAGNYKPFQDQWKRGQPVLVSDVSSLLVKDLWTPESFSRDFGDTRVDLVNCASGLVVPNQPARKFWDGFDLAAKRLRDERGAPMVLKLKDWPPGEDFAELLPARFDDLMRVLPLSEYTSRNGKLNLAARLPECFVRPDLGPKMYTAYGGAGGTTNLHLDVSDAVNVMVHASAPADAPERAREAARAAEEAGVDVLSRRRARVKPPAALWHIYAARDADKIRDFLVRAELERGARPRAQHDPVHDQTWYLDAALRERLYREYGVEGYAILQCPGDAVFVPAGAPHQVRNLLDCIKVAEDFVSPENVSRCFELAQQFRRLSRQHANKEDKLQIKNIVYHAVKDSLCCLEEALAETK</sequence>
<keyword evidence="11" id="KW-0804">Transcription</keyword>
<feature type="compositionally biased region" description="Low complexity" evidence="14">
    <location>
        <begin position="1368"/>
        <end position="1382"/>
    </location>
</feature>
<dbReference type="RefSeq" id="XP_026498678.2">
    <property type="nucleotide sequence ID" value="XM_026642893.2"/>
</dbReference>
<evidence type="ECO:0000256" key="3">
    <source>
        <dbReference type="ARBA" id="ARBA00022723"/>
    </source>
</evidence>
<feature type="compositionally biased region" description="Polar residues" evidence="14">
    <location>
        <begin position="545"/>
        <end position="554"/>
    </location>
</feature>
<dbReference type="GO" id="GO:0003712">
    <property type="term" value="F:transcription coregulator activity"/>
    <property type="evidence" value="ECO:0007669"/>
    <property type="project" value="TreeGrafter"/>
</dbReference>
<evidence type="ECO:0000256" key="13">
    <source>
        <dbReference type="ARBA" id="ARBA00037987"/>
    </source>
</evidence>
<evidence type="ECO:0000256" key="8">
    <source>
        <dbReference type="ARBA" id="ARBA00023002"/>
    </source>
</evidence>
<evidence type="ECO:0000313" key="17">
    <source>
        <dbReference type="RefSeq" id="XP_026498678.2"/>
    </source>
</evidence>
<dbReference type="InterPro" id="IPR054503">
    <property type="entry name" value="KDM3AB_Tudor"/>
</dbReference>
<feature type="region of interest" description="Disordered" evidence="14">
    <location>
        <begin position="478"/>
        <end position="1202"/>
    </location>
</feature>
<feature type="region of interest" description="Disordered" evidence="14">
    <location>
        <begin position="1362"/>
        <end position="1383"/>
    </location>
</feature>
<proteinExistence type="inferred from homology"/>
<dbReference type="GO" id="GO:0000785">
    <property type="term" value="C:chromatin"/>
    <property type="evidence" value="ECO:0007669"/>
    <property type="project" value="TreeGrafter"/>
</dbReference>
<dbReference type="GO" id="GO:0031490">
    <property type="term" value="F:chromatin DNA binding"/>
    <property type="evidence" value="ECO:0007669"/>
    <property type="project" value="TreeGrafter"/>
</dbReference>
<keyword evidence="8" id="KW-0560">Oxidoreductase</keyword>
<reference evidence="17" key="1">
    <citation type="submission" date="2025-08" db="UniProtKB">
        <authorList>
            <consortium name="RefSeq"/>
        </authorList>
    </citation>
    <scope>IDENTIFICATION</scope>
    <source>
        <tissue evidence="17">Whole body</tissue>
    </source>
</reference>
<evidence type="ECO:0000256" key="9">
    <source>
        <dbReference type="ARBA" id="ARBA00023004"/>
    </source>
</evidence>
<evidence type="ECO:0000256" key="2">
    <source>
        <dbReference type="ARBA" id="ARBA00004123"/>
    </source>
</evidence>
<dbReference type="Pfam" id="PF22989">
    <property type="entry name" value="DUF7030"/>
    <property type="match status" value="1"/>
</dbReference>
<keyword evidence="16" id="KW-1185">Reference proteome</keyword>
<feature type="compositionally biased region" description="Basic and acidic residues" evidence="14">
    <location>
        <begin position="1462"/>
        <end position="1471"/>
    </location>
</feature>
<dbReference type="GO" id="GO:0006357">
    <property type="term" value="P:regulation of transcription by RNA polymerase II"/>
    <property type="evidence" value="ECO:0007669"/>
    <property type="project" value="TreeGrafter"/>
</dbReference>
<dbReference type="Pfam" id="PF22987">
    <property type="entry name" value="Tudor_KDM3B"/>
    <property type="match status" value="1"/>
</dbReference>
<comment type="subcellular location">
    <subcellularLocation>
        <location evidence="2">Nucleus</location>
    </subcellularLocation>
</comment>
<comment type="cofactor">
    <cofactor evidence="1">
        <name>Fe(2+)</name>
        <dbReference type="ChEBI" id="CHEBI:29033"/>
    </cofactor>
</comment>
<feature type="compositionally biased region" description="Polar residues" evidence="14">
    <location>
        <begin position="1472"/>
        <end position="1493"/>
    </location>
</feature>
<keyword evidence="5" id="KW-0862">Zinc</keyword>
<gene>
    <name evidence="17" type="primary">LOC113402597</name>
</gene>
<dbReference type="Pfam" id="PF22988">
    <property type="entry name" value="PWWP_KDM3B"/>
    <property type="match status" value="1"/>
</dbReference>
<dbReference type="GeneID" id="113402597"/>
<accession>A0A8B8INI5</accession>
<dbReference type="PROSITE" id="PS51184">
    <property type="entry name" value="JMJC"/>
    <property type="match status" value="1"/>
</dbReference>
<evidence type="ECO:0000256" key="11">
    <source>
        <dbReference type="ARBA" id="ARBA00023163"/>
    </source>
</evidence>
<evidence type="ECO:0000256" key="4">
    <source>
        <dbReference type="ARBA" id="ARBA00022771"/>
    </source>
</evidence>
<feature type="compositionally biased region" description="Pro residues" evidence="14">
    <location>
        <begin position="945"/>
        <end position="954"/>
    </location>
</feature>
<evidence type="ECO:0000256" key="14">
    <source>
        <dbReference type="SAM" id="MobiDB-lite"/>
    </source>
</evidence>
<feature type="compositionally biased region" description="Basic and acidic residues" evidence="14">
    <location>
        <begin position="849"/>
        <end position="858"/>
    </location>
</feature>
<evidence type="ECO:0000256" key="12">
    <source>
        <dbReference type="ARBA" id="ARBA00023242"/>
    </source>
</evidence>
<dbReference type="InterPro" id="IPR003347">
    <property type="entry name" value="JmjC_dom"/>
</dbReference>
<feature type="compositionally biased region" description="Basic and acidic residues" evidence="14">
    <location>
        <begin position="562"/>
        <end position="571"/>
    </location>
</feature>
<feature type="compositionally biased region" description="Basic and acidic residues" evidence="14">
    <location>
        <begin position="1500"/>
        <end position="1510"/>
    </location>
</feature>
<evidence type="ECO:0000256" key="6">
    <source>
        <dbReference type="ARBA" id="ARBA00022853"/>
    </source>
</evidence>
<feature type="compositionally biased region" description="Polar residues" evidence="14">
    <location>
        <begin position="834"/>
        <end position="844"/>
    </location>
</feature>
<dbReference type="InterPro" id="IPR054294">
    <property type="entry name" value="DUF7030"/>
</dbReference>
<evidence type="ECO:0000256" key="10">
    <source>
        <dbReference type="ARBA" id="ARBA00023015"/>
    </source>
</evidence>
<dbReference type="SMART" id="SM00558">
    <property type="entry name" value="JmjC"/>
    <property type="match status" value="1"/>
</dbReference>
<feature type="compositionally biased region" description="Basic and acidic residues" evidence="14">
    <location>
        <begin position="528"/>
        <end position="544"/>
    </location>
</feature>
<evidence type="ECO:0000259" key="15">
    <source>
        <dbReference type="PROSITE" id="PS51184"/>
    </source>
</evidence>
<dbReference type="InterPro" id="IPR054504">
    <property type="entry name" value="PWWP_KDM3B"/>
</dbReference>
<organism evidence="16 17">
    <name type="scientific">Vanessa tameamea</name>
    <name type="common">Kamehameha butterfly</name>
    <dbReference type="NCBI Taxonomy" id="334116"/>
    <lineage>
        <taxon>Eukaryota</taxon>
        <taxon>Metazoa</taxon>
        <taxon>Ecdysozoa</taxon>
        <taxon>Arthropoda</taxon>
        <taxon>Hexapoda</taxon>
        <taxon>Insecta</taxon>
        <taxon>Pterygota</taxon>
        <taxon>Neoptera</taxon>
        <taxon>Endopterygota</taxon>
        <taxon>Lepidoptera</taxon>
        <taxon>Glossata</taxon>
        <taxon>Ditrysia</taxon>
        <taxon>Papilionoidea</taxon>
        <taxon>Nymphalidae</taxon>
        <taxon>Nymphalinae</taxon>
        <taxon>Vanessa</taxon>
    </lineage>
</organism>
<protein>
    <submittedName>
        <fullName evidence="17">Lysine-specific demethylase 3A-like isoform X1</fullName>
    </submittedName>
</protein>
<dbReference type="GO" id="GO:0140683">
    <property type="term" value="F:histone H3K9me/H3K9me2 demethylase activity"/>
    <property type="evidence" value="ECO:0007669"/>
    <property type="project" value="UniProtKB-EC"/>
</dbReference>
<feature type="compositionally biased region" description="Basic residues" evidence="14">
    <location>
        <begin position="1103"/>
        <end position="1117"/>
    </location>
</feature>
<name>A0A8B8INI5_VANTA</name>
<dbReference type="Pfam" id="PF02373">
    <property type="entry name" value="JmjC"/>
    <property type="match status" value="1"/>
</dbReference>
<dbReference type="PANTHER" id="PTHR12549">
    <property type="entry name" value="JMJC DOMAIN-CONTAINING HISTONE DEMETHYLATION PROTEIN"/>
    <property type="match status" value="1"/>
</dbReference>
<keyword evidence="12" id="KW-0539">Nucleus</keyword>
<feature type="compositionally biased region" description="Low complexity" evidence="14">
    <location>
        <begin position="593"/>
        <end position="606"/>
    </location>
</feature>
<dbReference type="Gene3D" id="2.60.120.650">
    <property type="entry name" value="Cupin"/>
    <property type="match status" value="1"/>
</dbReference>
<feature type="compositionally biased region" description="Pro residues" evidence="14">
    <location>
        <begin position="793"/>
        <end position="804"/>
    </location>
</feature>
<feature type="compositionally biased region" description="Basic and acidic residues" evidence="14">
    <location>
        <begin position="666"/>
        <end position="689"/>
    </location>
</feature>
<dbReference type="GO" id="GO:0008270">
    <property type="term" value="F:zinc ion binding"/>
    <property type="evidence" value="ECO:0007669"/>
    <property type="project" value="UniProtKB-KW"/>
</dbReference>
<comment type="similarity">
    <text evidence="13">Belongs to the JHDM2 histone demethylase family.</text>
</comment>
<feature type="region of interest" description="Disordered" evidence="14">
    <location>
        <begin position="259"/>
        <end position="310"/>
    </location>
</feature>
<feature type="compositionally biased region" description="Basic residues" evidence="14">
    <location>
        <begin position="1162"/>
        <end position="1179"/>
    </location>
</feature>
<feature type="compositionally biased region" description="Basic and acidic residues" evidence="14">
    <location>
        <begin position="478"/>
        <end position="519"/>
    </location>
</feature>
<dbReference type="OrthoDB" id="1667110at2759"/>
<keyword evidence="3" id="KW-0479">Metal-binding</keyword>
<feature type="region of interest" description="Disordered" evidence="14">
    <location>
        <begin position="1460"/>
        <end position="1551"/>
    </location>
</feature>
<dbReference type="Proteomes" id="UP001652626">
    <property type="component" value="Chromosome 11"/>
</dbReference>
<evidence type="ECO:0000256" key="7">
    <source>
        <dbReference type="ARBA" id="ARBA00022964"/>
    </source>
</evidence>
<dbReference type="SUPFAM" id="SSF51197">
    <property type="entry name" value="Clavaminate synthase-like"/>
    <property type="match status" value="1"/>
</dbReference>
<feature type="compositionally biased region" description="Low complexity" evidence="14">
    <location>
        <begin position="747"/>
        <end position="756"/>
    </location>
</feature>
<evidence type="ECO:0000256" key="1">
    <source>
        <dbReference type="ARBA" id="ARBA00001954"/>
    </source>
</evidence>
<feature type="domain" description="JmjC" evidence="15">
    <location>
        <begin position="1746"/>
        <end position="1943"/>
    </location>
</feature>